<dbReference type="Proteomes" id="UP000189956">
    <property type="component" value="Unassembled WGS sequence"/>
</dbReference>
<dbReference type="EMBL" id="FUWL01000017">
    <property type="protein sequence ID" value="SJZ73112.1"/>
    <property type="molecule type" value="Genomic_DNA"/>
</dbReference>
<name>A0A1T4N1K6_PORCN</name>
<gene>
    <name evidence="1" type="ORF">SAMN02745205_01742</name>
</gene>
<protein>
    <submittedName>
        <fullName evidence="1">Uncharacterized protein</fullName>
    </submittedName>
</protein>
<dbReference type="RefSeq" id="WP_025838244.1">
    <property type="nucleotide sequence ID" value="NZ_CALTZT010000001.1"/>
</dbReference>
<evidence type="ECO:0000313" key="1">
    <source>
        <dbReference type="EMBL" id="SJZ73112.1"/>
    </source>
</evidence>
<proteinExistence type="predicted"/>
<evidence type="ECO:0000313" key="2">
    <source>
        <dbReference type="Proteomes" id="UP000189956"/>
    </source>
</evidence>
<sequence length="184" mass="20396">MDTTSTATATLTATDASELLISAYTDGHTLDVDTVLRNAEASTGTEISVHGLCTHACRHAGRKVFLKGSERRQVIRIDGSEVGGFDHEKCTGKKLCVRGMLKEQRIDETFLQKWEERLRERRGQGHNDPLGGCSADRQSRGETAITVEDRIAAFRQKIAQRTAESGKAYLSFYHIVAQDYIILP</sequence>
<organism evidence="1 2">
    <name type="scientific">Porphyromonas cangingivalis</name>
    <dbReference type="NCBI Taxonomy" id="36874"/>
    <lineage>
        <taxon>Bacteria</taxon>
        <taxon>Pseudomonadati</taxon>
        <taxon>Bacteroidota</taxon>
        <taxon>Bacteroidia</taxon>
        <taxon>Bacteroidales</taxon>
        <taxon>Porphyromonadaceae</taxon>
        <taxon>Porphyromonas</taxon>
    </lineage>
</organism>
<reference evidence="1 2" key="1">
    <citation type="submission" date="2017-02" db="EMBL/GenBank/DDBJ databases">
        <authorList>
            <person name="Peterson S.W."/>
        </authorList>
    </citation>
    <scope>NUCLEOTIDE SEQUENCE [LARGE SCALE GENOMIC DNA]</scope>
    <source>
        <strain evidence="1 2">ATCC 700135</strain>
    </source>
</reference>
<accession>A0A1T4N1K6</accession>
<dbReference type="AlphaFoldDB" id="A0A1T4N1K6"/>
<dbReference type="OrthoDB" id="1118652at2"/>